<dbReference type="Gene3D" id="1.10.10.10">
    <property type="entry name" value="Winged helix-like DNA-binding domain superfamily/Winged helix DNA-binding domain"/>
    <property type="match status" value="1"/>
</dbReference>
<dbReference type="PANTHER" id="PTHR30432:SF1">
    <property type="entry name" value="DNA-BINDING TRANSCRIPTIONAL DUAL REGULATOR MODE"/>
    <property type="match status" value="1"/>
</dbReference>
<keyword evidence="3" id="KW-1185">Reference proteome</keyword>
<dbReference type="EMBL" id="FNFX01000003">
    <property type="protein sequence ID" value="SDK60870.1"/>
    <property type="molecule type" value="Genomic_DNA"/>
</dbReference>
<dbReference type="InterPro" id="IPR000847">
    <property type="entry name" value="LysR_HTH_N"/>
</dbReference>
<proteinExistence type="predicted"/>
<accession>A0A1G9DAF5</accession>
<dbReference type="InterPro" id="IPR036390">
    <property type="entry name" value="WH_DNA-bd_sf"/>
</dbReference>
<organism evidence="2 3">
    <name type="scientific">Methylophilus rhizosphaerae</name>
    <dbReference type="NCBI Taxonomy" id="492660"/>
    <lineage>
        <taxon>Bacteria</taxon>
        <taxon>Pseudomonadati</taxon>
        <taxon>Pseudomonadota</taxon>
        <taxon>Betaproteobacteria</taxon>
        <taxon>Nitrosomonadales</taxon>
        <taxon>Methylophilaceae</taxon>
        <taxon>Methylophilus</taxon>
    </lineage>
</organism>
<dbReference type="GO" id="GO:0003700">
    <property type="term" value="F:DNA-binding transcription factor activity"/>
    <property type="evidence" value="ECO:0007669"/>
    <property type="project" value="InterPro"/>
</dbReference>
<evidence type="ECO:0000313" key="2">
    <source>
        <dbReference type="EMBL" id="SDK60870.1"/>
    </source>
</evidence>
<protein>
    <submittedName>
        <fullName evidence="2">Molybdate transport system regulatory protein</fullName>
    </submittedName>
</protein>
<evidence type="ECO:0000313" key="3">
    <source>
        <dbReference type="Proteomes" id="UP000198629"/>
    </source>
</evidence>
<dbReference type="STRING" id="492660.SAMN05192566_1874"/>
<dbReference type="Pfam" id="PF00126">
    <property type="entry name" value="HTH_1"/>
    <property type="match status" value="1"/>
</dbReference>
<dbReference type="AlphaFoldDB" id="A0A1G9DAF5"/>
<dbReference type="Proteomes" id="UP000198629">
    <property type="component" value="Unassembled WGS sequence"/>
</dbReference>
<sequence length="115" mass="12447">MPPSLLRIRINHAGDTALGPGKIELLQMIARHGSISAAAKQMKMSYRRAWELVDVMNRCFDQAVVVSTAGGTHGGGAQVTEFGQALIAAYQQILEKSAQAAANELHLITRHLKKN</sequence>
<name>A0A1G9DAF5_9PROT</name>
<dbReference type="SUPFAM" id="SSF46785">
    <property type="entry name" value="Winged helix' DNA-binding domain"/>
    <property type="match status" value="1"/>
</dbReference>
<dbReference type="PANTHER" id="PTHR30432">
    <property type="entry name" value="TRANSCRIPTIONAL REGULATOR MODE"/>
    <property type="match status" value="1"/>
</dbReference>
<evidence type="ECO:0000259" key="1">
    <source>
        <dbReference type="Pfam" id="PF00126"/>
    </source>
</evidence>
<dbReference type="OrthoDB" id="9800709at2"/>
<dbReference type="InterPro" id="IPR051815">
    <property type="entry name" value="Molybdate_resp_trans_reg"/>
</dbReference>
<gene>
    <name evidence="2" type="ORF">SAMN05192566_1874</name>
</gene>
<dbReference type="InterPro" id="IPR036388">
    <property type="entry name" value="WH-like_DNA-bd_sf"/>
</dbReference>
<feature type="domain" description="HTH lysR-type" evidence="1">
    <location>
        <begin position="23"/>
        <end position="84"/>
    </location>
</feature>
<reference evidence="3" key="1">
    <citation type="submission" date="2016-10" db="EMBL/GenBank/DDBJ databases">
        <authorList>
            <person name="Varghese N."/>
            <person name="Submissions S."/>
        </authorList>
    </citation>
    <scope>NUCLEOTIDE SEQUENCE [LARGE SCALE GENOMIC DNA]</scope>
    <source>
        <strain evidence="3">CBMB127</strain>
    </source>
</reference>